<organism evidence="3 4">
    <name type="scientific">Arsukibacterium indicum</name>
    <dbReference type="NCBI Taxonomy" id="2848612"/>
    <lineage>
        <taxon>Bacteria</taxon>
        <taxon>Pseudomonadati</taxon>
        <taxon>Pseudomonadota</taxon>
        <taxon>Gammaproteobacteria</taxon>
        <taxon>Chromatiales</taxon>
        <taxon>Chromatiaceae</taxon>
        <taxon>Arsukibacterium</taxon>
    </lineage>
</organism>
<dbReference type="EMBL" id="JAHRID010000001">
    <property type="protein sequence ID" value="MBV2127723.1"/>
    <property type="molecule type" value="Genomic_DNA"/>
</dbReference>
<protein>
    <submittedName>
        <fullName evidence="3">FAD-binding protein</fullName>
    </submittedName>
</protein>
<dbReference type="PROSITE" id="PS51387">
    <property type="entry name" value="FAD_PCMH"/>
    <property type="match status" value="1"/>
</dbReference>
<sequence>MNTPATSVSANNIAGLLSKHLSAASRVLTSASELAPYQLNCEGSSAQTSLVVSIGSKQDINEVLRLASDHRNTQLPFTVHPISTGRNWGYASARANNSSAVILDLSRLKNICCDDETLGIFTVEPGVTQQDLRDYLNRKQLKFMVPVTGAGPSCSILGNALERGYGITPYTDHFAAVNSIRGVLADGTCFRSAVAELDQSDDDFIDKTYKYGLGPYLDGLWTQSNLAVVTEISLRLKAEPEAFSAFYLQFADEHQFEQAQHIAFTILQKLEGVVGSVNIMDQRRVIAMMAPNPNGAAAHQVMSNQQVAQLAKDYDIPAWTIAGTLYGQQAVVKAARNEVKRFTAGQCSKMIFSDSWLIRAGRRVMQWLPAGLLAKQRKMLSSLDGGIEIMRGYPNQVALPLAYWRNPKLQPAKDQVLNPAADGCGLLWYAPLVPMRSEAMRRFIGHVRAICPKFGIEPMITFTSLKHDTVDSTIPIVFNLADPTAVKQAQACLEELVSAGLQQGWVPYRLNLAQQATLLKADQPFWQVSNKIKQALDPDNIISPGRYQPGYKAVAPD</sequence>
<reference evidence="3 4" key="1">
    <citation type="submission" date="2021-06" db="EMBL/GenBank/DDBJ databases">
        <title>Rheinheimera indica sp. nov., isolated from deep-sea sediment.</title>
        <authorList>
            <person name="Wang Z."/>
            <person name="Zhang X.-Y."/>
        </authorList>
    </citation>
    <scope>NUCLEOTIDE SEQUENCE [LARGE SCALE GENOMIC DNA]</scope>
    <source>
        <strain evidence="3 4">SM2107</strain>
    </source>
</reference>
<accession>A0ABS6MFX5</accession>
<name>A0ABS6MFX5_9GAMM</name>
<dbReference type="PANTHER" id="PTHR11748">
    <property type="entry name" value="D-LACTATE DEHYDROGENASE"/>
    <property type="match status" value="1"/>
</dbReference>
<gene>
    <name evidence="3" type="ORF">KQY15_01265</name>
</gene>
<keyword evidence="4" id="KW-1185">Reference proteome</keyword>
<proteinExistence type="predicted"/>
<keyword evidence="1" id="KW-0274">FAD</keyword>
<evidence type="ECO:0000256" key="1">
    <source>
        <dbReference type="ARBA" id="ARBA00022827"/>
    </source>
</evidence>
<evidence type="ECO:0000259" key="2">
    <source>
        <dbReference type="PROSITE" id="PS51387"/>
    </source>
</evidence>
<dbReference type="RefSeq" id="WP_217666581.1">
    <property type="nucleotide sequence ID" value="NZ_JAHRID010000001.1"/>
</dbReference>
<comment type="caution">
    <text evidence="3">The sequence shown here is derived from an EMBL/GenBank/DDBJ whole genome shotgun (WGS) entry which is preliminary data.</text>
</comment>
<dbReference type="PANTHER" id="PTHR11748:SF111">
    <property type="entry name" value="D-LACTATE DEHYDROGENASE, MITOCHONDRIAL-RELATED"/>
    <property type="match status" value="1"/>
</dbReference>
<feature type="domain" description="FAD-binding PCMH-type" evidence="2">
    <location>
        <begin position="44"/>
        <end position="239"/>
    </location>
</feature>
<evidence type="ECO:0000313" key="3">
    <source>
        <dbReference type="EMBL" id="MBV2127723.1"/>
    </source>
</evidence>
<evidence type="ECO:0000313" key="4">
    <source>
        <dbReference type="Proteomes" id="UP000704611"/>
    </source>
</evidence>
<keyword evidence="1" id="KW-0285">Flavoprotein</keyword>
<dbReference type="InterPro" id="IPR006094">
    <property type="entry name" value="Oxid_FAD_bind_N"/>
</dbReference>
<dbReference type="Pfam" id="PF01565">
    <property type="entry name" value="FAD_binding_4"/>
    <property type="match status" value="1"/>
</dbReference>
<dbReference type="Proteomes" id="UP000704611">
    <property type="component" value="Unassembled WGS sequence"/>
</dbReference>
<dbReference type="InterPro" id="IPR016166">
    <property type="entry name" value="FAD-bd_PCMH"/>
</dbReference>